<protein>
    <submittedName>
        <fullName evidence="2">Uncharacterized protein</fullName>
    </submittedName>
</protein>
<sequence>MIKPFYSSSRSNNVFTRFSPFLFFLYAIVYVTSSTIENLKKLDLLTKLFSPPLLPKQTITAPNKIEVEDMLERVVYHDRSRKVMDKKIYASDVISDRLNLFMTSKQIVEEKNKAEDDNRGDCSGKYSDQ</sequence>
<feature type="transmembrane region" description="Helical" evidence="1">
    <location>
        <begin position="20"/>
        <end position="39"/>
    </location>
</feature>
<dbReference type="AlphaFoldDB" id="A0ABD0UVZ7"/>
<evidence type="ECO:0000313" key="3">
    <source>
        <dbReference type="Proteomes" id="UP001552299"/>
    </source>
</evidence>
<evidence type="ECO:0000256" key="1">
    <source>
        <dbReference type="SAM" id="Phobius"/>
    </source>
</evidence>
<evidence type="ECO:0000313" key="2">
    <source>
        <dbReference type="EMBL" id="KAL0917028.1"/>
    </source>
</evidence>
<reference evidence="2 3" key="1">
    <citation type="journal article" date="2024" name="Plant Biotechnol. J.">
        <title>Dendrobium thyrsiflorum genome and its molecular insights into genes involved in important horticultural traits.</title>
        <authorList>
            <person name="Chen B."/>
            <person name="Wang J.Y."/>
            <person name="Zheng P.J."/>
            <person name="Li K.L."/>
            <person name="Liang Y.M."/>
            <person name="Chen X.F."/>
            <person name="Zhang C."/>
            <person name="Zhao X."/>
            <person name="He X."/>
            <person name="Zhang G.Q."/>
            <person name="Liu Z.J."/>
            <person name="Xu Q."/>
        </authorList>
    </citation>
    <scope>NUCLEOTIDE SEQUENCE [LARGE SCALE GENOMIC DNA]</scope>
    <source>
        <strain evidence="2">GZMU011</strain>
    </source>
</reference>
<keyword evidence="1" id="KW-0472">Membrane</keyword>
<proteinExistence type="predicted"/>
<gene>
    <name evidence="2" type="ORF">M5K25_012068</name>
</gene>
<keyword evidence="1" id="KW-1133">Transmembrane helix</keyword>
<organism evidence="2 3">
    <name type="scientific">Dendrobium thyrsiflorum</name>
    <name type="common">Pinecone-like raceme dendrobium</name>
    <name type="synonym">Orchid</name>
    <dbReference type="NCBI Taxonomy" id="117978"/>
    <lineage>
        <taxon>Eukaryota</taxon>
        <taxon>Viridiplantae</taxon>
        <taxon>Streptophyta</taxon>
        <taxon>Embryophyta</taxon>
        <taxon>Tracheophyta</taxon>
        <taxon>Spermatophyta</taxon>
        <taxon>Magnoliopsida</taxon>
        <taxon>Liliopsida</taxon>
        <taxon>Asparagales</taxon>
        <taxon>Orchidaceae</taxon>
        <taxon>Epidendroideae</taxon>
        <taxon>Malaxideae</taxon>
        <taxon>Dendrobiinae</taxon>
        <taxon>Dendrobium</taxon>
    </lineage>
</organism>
<comment type="caution">
    <text evidence="2">The sequence shown here is derived from an EMBL/GenBank/DDBJ whole genome shotgun (WGS) entry which is preliminary data.</text>
</comment>
<accession>A0ABD0UVZ7</accession>
<keyword evidence="1" id="KW-0812">Transmembrane</keyword>
<keyword evidence="3" id="KW-1185">Reference proteome</keyword>
<dbReference type="Proteomes" id="UP001552299">
    <property type="component" value="Unassembled WGS sequence"/>
</dbReference>
<dbReference type="EMBL" id="JANQDX010000010">
    <property type="protein sequence ID" value="KAL0917028.1"/>
    <property type="molecule type" value="Genomic_DNA"/>
</dbReference>
<name>A0ABD0UVZ7_DENTH</name>